<dbReference type="STRING" id="28176.CF66_2340"/>
<dbReference type="SUPFAM" id="SSF55604">
    <property type="entry name" value="Glucose permease domain IIB"/>
    <property type="match status" value="1"/>
</dbReference>
<evidence type="ECO:0000256" key="1">
    <source>
        <dbReference type="ARBA" id="ARBA00004651"/>
    </source>
</evidence>
<protein>
    <recommendedName>
        <fullName evidence="3">PTS system glucose-specific EIICB component</fullName>
        <ecNumber evidence="2">2.7.1.199</ecNumber>
    </recommendedName>
    <alternativeName>
        <fullName evidence="13">EIICB-Glc</fullName>
    </alternativeName>
</protein>
<dbReference type="GO" id="GO:0055056">
    <property type="term" value="F:D-glucose transmembrane transporter activity"/>
    <property type="evidence" value="ECO:0007669"/>
    <property type="project" value="InterPro"/>
</dbReference>
<feature type="transmembrane region" description="Helical" evidence="16">
    <location>
        <begin position="20"/>
        <end position="39"/>
    </location>
</feature>
<feature type="domain" description="PTS EIIC type-1" evidence="18">
    <location>
        <begin position="3"/>
        <end position="387"/>
    </location>
</feature>
<evidence type="ECO:0000256" key="7">
    <source>
        <dbReference type="ARBA" id="ARBA00022679"/>
    </source>
</evidence>
<keyword evidence="12 16" id="KW-0472">Membrane</keyword>
<evidence type="ECO:0000313" key="19">
    <source>
        <dbReference type="EMBL" id="EPE37638.1"/>
    </source>
</evidence>
<keyword evidence="5" id="KW-1003">Cell membrane</keyword>
<dbReference type="InterPro" id="IPR018113">
    <property type="entry name" value="PTrfase_EIIB_Cys"/>
</dbReference>
<evidence type="ECO:0000259" key="17">
    <source>
        <dbReference type="PROSITE" id="PS51098"/>
    </source>
</evidence>
<keyword evidence="8" id="KW-0598">Phosphotransferase system</keyword>
<sequence length="478" mass="51362">MFKNSFANLQKVGKSLMLPVSVLPVAGILLGIGTANLSFVPDMVSIIMEKAGASVFHQLPLLFSIGIALGFTNNDGVSGLAAAVGYGIMKATLDVVTVSLMHMEKMDTGILGGILVGAIAAWVFNRFFKVRLPEYLGFFSGKRAVPIITGFLAIALGILLSIIWPPIREAIGYFSNWAAYQNPALAFGLYGIIERALIPFGLHHVWNAPFFFEVGRCTNAIGEIQKGVLTCYLVADETSRITGDGFGQLAGGYLFKMFGLPAAALAIAHSANPQNYLKVFGVMISLALTSFLTGITEPIEFLFLFVSPMLYAIHSLLAGSAYVVTNVLGIVHGISFSHGLIDFLLLSGNSRNILLIIGIGLVYAVVYYCIFRILIKKLDIKTMGRENSEEFNNVNLPSTSDIGGKLVSVFGGKANIISLDACITRLRVSVVDTDIVDKEKLKKLGAKGVVVVSGGVQAVFGTKSDNLKTDMDEWINNN</sequence>
<dbReference type="Proteomes" id="UP000053688">
    <property type="component" value="Unassembled WGS sequence"/>
</dbReference>
<evidence type="ECO:0000256" key="16">
    <source>
        <dbReference type="SAM" id="Phobius"/>
    </source>
</evidence>
<evidence type="ECO:0000256" key="4">
    <source>
        <dbReference type="ARBA" id="ARBA00022448"/>
    </source>
</evidence>
<evidence type="ECO:0000256" key="5">
    <source>
        <dbReference type="ARBA" id="ARBA00022475"/>
    </source>
</evidence>
<dbReference type="InterPro" id="IPR001996">
    <property type="entry name" value="PTS_IIB_1"/>
</dbReference>
<keyword evidence="9 16" id="KW-0812">Transmembrane</keyword>
<dbReference type="PATRIC" id="fig|1236703.3.peg.79"/>
<evidence type="ECO:0000256" key="2">
    <source>
        <dbReference type="ARBA" id="ARBA00011910"/>
    </source>
</evidence>
<dbReference type="AlphaFoldDB" id="S3EHH8"/>
<feature type="transmembrane region" description="Helical" evidence="16">
    <location>
        <begin position="77"/>
        <end position="96"/>
    </location>
</feature>
<gene>
    <name evidence="19" type="primary">ptsG</name>
    <name evidence="19" type="ORF">O1U_0092</name>
</gene>
<dbReference type="InterPro" id="IPR013013">
    <property type="entry name" value="PTS_EIIC_1"/>
</dbReference>
<feature type="transmembrane region" description="Helical" evidence="16">
    <location>
        <begin position="276"/>
        <end position="295"/>
    </location>
</feature>
<evidence type="ECO:0000256" key="14">
    <source>
        <dbReference type="ARBA" id="ARBA00047336"/>
    </source>
</evidence>
<feature type="transmembrane region" description="Helical" evidence="16">
    <location>
        <begin position="108"/>
        <end position="124"/>
    </location>
</feature>
<dbReference type="PROSITE" id="PS01035">
    <property type="entry name" value="PTS_EIIB_TYPE_1_CYS"/>
    <property type="match status" value="1"/>
</dbReference>
<name>S3EHH8_9GAMM</name>
<evidence type="ECO:0000256" key="9">
    <source>
        <dbReference type="ARBA" id="ARBA00022692"/>
    </source>
</evidence>
<comment type="catalytic activity">
    <reaction evidence="14">
        <text>N(pros)-phospho-L-histidyl-[protein] + D-glucose(out) = D-glucose 6-phosphate(in) + L-histidyl-[protein]</text>
        <dbReference type="Rhea" id="RHEA:33367"/>
        <dbReference type="Rhea" id="RHEA-COMP:9745"/>
        <dbReference type="Rhea" id="RHEA-COMP:9746"/>
        <dbReference type="ChEBI" id="CHEBI:4167"/>
        <dbReference type="ChEBI" id="CHEBI:29979"/>
        <dbReference type="ChEBI" id="CHEBI:61548"/>
        <dbReference type="ChEBI" id="CHEBI:64837"/>
        <dbReference type="EC" id="2.7.1.199"/>
    </reaction>
</comment>
<dbReference type="FunFam" id="3.30.1360.60:FF:000001">
    <property type="entry name" value="PTS system glucose-specific IIBC component PtsG"/>
    <property type="match status" value="1"/>
</dbReference>
<accession>S3EHH8</accession>
<feature type="transmembrane region" description="Helical" evidence="16">
    <location>
        <begin position="144"/>
        <end position="164"/>
    </location>
</feature>
<dbReference type="NCBIfam" id="TIGR00826">
    <property type="entry name" value="EIIB_glc"/>
    <property type="match status" value="1"/>
</dbReference>
<dbReference type="GO" id="GO:0016301">
    <property type="term" value="F:kinase activity"/>
    <property type="evidence" value="ECO:0007669"/>
    <property type="project" value="UniProtKB-KW"/>
</dbReference>
<evidence type="ECO:0000256" key="10">
    <source>
        <dbReference type="ARBA" id="ARBA00022777"/>
    </source>
</evidence>
<dbReference type="NCBIfam" id="NF008301">
    <property type="entry name" value="PRK11089.1"/>
    <property type="match status" value="1"/>
</dbReference>
<dbReference type="EMBL" id="AMSD01000001">
    <property type="protein sequence ID" value="EPE37638.1"/>
    <property type="molecule type" value="Genomic_DNA"/>
</dbReference>
<dbReference type="GO" id="GO:1904659">
    <property type="term" value="P:D-glucose transmembrane transport"/>
    <property type="evidence" value="ECO:0007669"/>
    <property type="project" value="InterPro"/>
</dbReference>
<comment type="caution">
    <text evidence="19">The sequence shown here is derived from an EMBL/GenBank/DDBJ whole genome shotgun (WGS) entry which is preliminary data.</text>
</comment>
<organism evidence="19 20">
    <name type="scientific">Candidatus Photodesmus katoptron Akat1</name>
    <dbReference type="NCBI Taxonomy" id="1236703"/>
    <lineage>
        <taxon>Bacteria</taxon>
        <taxon>Pseudomonadati</taxon>
        <taxon>Pseudomonadota</taxon>
        <taxon>Gammaproteobacteria</taxon>
        <taxon>Vibrionales</taxon>
        <taxon>Vibrionaceae</taxon>
        <taxon>Candidatus Photodesmus</taxon>
    </lineage>
</organism>
<feature type="domain" description="PTS EIIB type-1" evidence="17">
    <location>
        <begin position="400"/>
        <end position="478"/>
    </location>
</feature>
<dbReference type="InterPro" id="IPR036878">
    <property type="entry name" value="Glu_permease_IIB"/>
</dbReference>
<dbReference type="PROSITE" id="PS51098">
    <property type="entry name" value="PTS_EIIB_TYPE_1"/>
    <property type="match status" value="1"/>
</dbReference>
<evidence type="ECO:0000256" key="15">
    <source>
        <dbReference type="PROSITE-ProRule" id="PRU00421"/>
    </source>
</evidence>
<feature type="transmembrane region" description="Helical" evidence="16">
    <location>
        <begin position="353"/>
        <end position="375"/>
    </location>
</feature>
<keyword evidence="20" id="KW-1185">Reference proteome</keyword>
<keyword evidence="7" id="KW-0808">Transferase</keyword>
<dbReference type="InterPro" id="IPR050429">
    <property type="entry name" value="PTS_Glucose_EIICBA"/>
</dbReference>
<dbReference type="GO" id="GO:0005886">
    <property type="term" value="C:plasma membrane"/>
    <property type="evidence" value="ECO:0007669"/>
    <property type="project" value="UniProtKB-SubCell"/>
</dbReference>
<dbReference type="PANTHER" id="PTHR30009">
    <property type="entry name" value="CYTOCHROME C-TYPE SYNTHESIS PROTEIN AND PTS TRANSMEMBRANE COMPONENT"/>
    <property type="match status" value="1"/>
</dbReference>
<evidence type="ECO:0000256" key="13">
    <source>
        <dbReference type="ARBA" id="ARBA00032303"/>
    </source>
</evidence>
<evidence type="ECO:0000256" key="3">
    <source>
        <dbReference type="ARBA" id="ARBA00021468"/>
    </source>
</evidence>
<dbReference type="RefSeq" id="WP_016503436.1">
    <property type="nucleotide sequence ID" value="NZ_AMSD01000001.1"/>
</dbReference>
<evidence type="ECO:0000256" key="11">
    <source>
        <dbReference type="ARBA" id="ARBA00022989"/>
    </source>
</evidence>
<dbReference type="eggNOG" id="COG1263">
    <property type="taxonomic scope" value="Bacteria"/>
</dbReference>
<dbReference type="InterPro" id="IPR011299">
    <property type="entry name" value="PTS_IIBC_glc"/>
</dbReference>
<dbReference type="Gene3D" id="3.30.1360.60">
    <property type="entry name" value="Glucose permease domain IIB"/>
    <property type="match status" value="1"/>
</dbReference>
<keyword evidence="4" id="KW-0813">Transport</keyword>
<feature type="transmembrane region" description="Helical" evidence="16">
    <location>
        <begin position="51"/>
        <end position="71"/>
    </location>
</feature>
<dbReference type="Pfam" id="PF00367">
    <property type="entry name" value="PTS_EIIB"/>
    <property type="match status" value="1"/>
</dbReference>
<dbReference type="EC" id="2.7.1.199" evidence="2"/>
<evidence type="ECO:0000313" key="20">
    <source>
        <dbReference type="Proteomes" id="UP000053688"/>
    </source>
</evidence>
<dbReference type="eggNOG" id="COG1264">
    <property type="taxonomic scope" value="Bacteria"/>
</dbReference>
<evidence type="ECO:0000256" key="6">
    <source>
        <dbReference type="ARBA" id="ARBA00022597"/>
    </source>
</evidence>
<dbReference type="GO" id="GO:0008982">
    <property type="term" value="F:protein-N(PI)-phosphohistidine-sugar phosphotransferase activity"/>
    <property type="evidence" value="ECO:0007669"/>
    <property type="project" value="InterPro"/>
</dbReference>
<dbReference type="PROSITE" id="PS51103">
    <property type="entry name" value="PTS_EIIC_TYPE_1"/>
    <property type="match status" value="1"/>
</dbReference>
<reference evidence="19 20" key="1">
    <citation type="journal article" date="2014" name="Environ. Microbiol.">
        <title>Genomic signatures of obligate host dependence in the luminous bacterial symbiont of a vertebrate.</title>
        <authorList>
            <person name="Hendry T.A."/>
            <person name="de Wet J.R."/>
            <person name="Dunlap P.V."/>
        </authorList>
    </citation>
    <scope>NUCLEOTIDE SEQUENCE [LARGE SCALE GENOMIC DNA]</scope>
    <source>
        <strain evidence="19 20">Akat1</strain>
    </source>
</reference>
<feature type="active site" description="Phosphocysteine intermediate; for EIIB activity" evidence="15">
    <location>
        <position position="422"/>
    </location>
</feature>
<keyword evidence="11 16" id="KW-1133">Transmembrane helix</keyword>
<evidence type="ECO:0000256" key="12">
    <source>
        <dbReference type="ARBA" id="ARBA00023136"/>
    </source>
</evidence>
<dbReference type="GO" id="GO:0009401">
    <property type="term" value="P:phosphoenolpyruvate-dependent sugar phosphotransferase system"/>
    <property type="evidence" value="ECO:0007669"/>
    <property type="project" value="UniProtKB-KW"/>
</dbReference>
<evidence type="ECO:0000259" key="18">
    <source>
        <dbReference type="PROSITE" id="PS51103"/>
    </source>
</evidence>
<evidence type="ECO:0000256" key="8">
    <source>
        <dbReference type="ARBA" id="ARBA00022683"/>
    </source>
</evidence>
<keyword evidence="10" id="KW-0418">Kinase</keyword>
<keyword evidence="6" id="KW-0762">Sugar transport</keyword>
<dbReference type="NCBIfam" id="TIGR02002">
    <property type="entry name" value="PTS-II-BC-glcB"/>
    <property type="match status" value="1"/>
</dbReference>
<dbReference type="PANTHER" id="PTHR30009:SF20">
    <property type="entry name" value="PTS SYSTEM GLUCOSE-SPECIFIC EIICB COMPONENT-RELATED"/>
    <property type="match status" value="1"/>
</dbReference>
<dbReference type="GO" id="GO:0090564">
    <property type="term" value="F:protein-phosphocysteine-glucose phosphotransferase system transporter activity"/>
    <property type="evidence" value="ECO:0007669"/>
    <property type="project" value="TreeGrafter"/>
</dbReference>
<dbReference type="Pfam" id="PF02378">
    <property type="entry name" value="PTS_EIIC"/>
    <property type="match status" value="1"/>
</dbReference>
<proteinExistence type="predicted"/>
<comment type="subcellular location">
    <subcellularLocation>
        <location evidence="1">Cell membrane</location>
        <topology evidence="1">Multi-pass membrane protein</topology>
    </subcellularLocation>
</comment>
<dbReference type="InterPro" id="IPR003352">
    <property type="entry name" value="PTS_EIIC"/>
</dbReference>